<dbReference type="Gene3D" id="2.60.40.1120">
    <property type="entry name" value="Carboxypeptidase-like, regulatory domain"/>
    <property type="match status" value="1"/>
</dbReference>
<accession>A0A966DTJ7</accession>
<dbReference type="Pfam" id="PF18939">
    <property type="entry name" value="DUF5686"/>
    <property type="match status" value="1"/>
</dbReference>
<proteinExistence type="predicted"/>
<feature type="chain" id="PRO_5037857500" evidence="1">
    <location>
        <begin position="22"/>
        <end position="825"/>
    </location>
</feature>
<keyword evidence="2" id="KW-0378">Hydrolase</keyword>
<evidence type="ECO:0000313" key="3">
    <source>
        <dbReference type="Proteomes" id="UP000638732"/>
    </source>
</evidence>
<dbReference type="EMBL" id="WWEO01000044">
    <property type="protein sequence ID" value="NCD71333.1"/>
    <property type="molecule type" value="Genomic_DNA"/>
</dbReference>
<keyword evidence="3" id="KW-1185">Reference proteome</keyword>
<protein>
    <submittedName>
        <fullName evidence="2">Carboxypeptidase-like regulatory domain-containing protein</fullName>
    </submittedName>
</protein>
<dbReference type="RefSeq" id="WP_166587298.1">
    <property type="nucleotide sequence ID" value="NZ_WWEO01000044.1"/>
</dbReference>
<name>A0A966DTJ7_9SPHI</name>
<keyword evidence="2" id="KW-0645">Protease</keyword>
<evidence type="ECO:0000313" key="2">
    <source>
        <dbReference type="EMBL" id="NCD71333.1"/>
    </source>
</evidence>
<gene>
    <name evidence="2" type="ORF">GSY63_18345</name>
</gene>
<reference evidence="2" key="1">
    <citation type="submission" date="2020-01" db="EMBL/GenBank/DDBJ databases">
        <authorList>
            <person name="Seo Y.L."/>
        </authorList>
    </citation>
    <scope>NUCLEOTIDE SEQUENCE</scope>
    <source>
        <strain evidence="2">R11</strain>
    </source>
</reference>
<dbReference type="SUPFAM" id="SSF49464">
    <property type="entry name" value="Carboxypeptidase regulatory domain-like"/>
    <property type="match status" value="1"/>
</dbReference>
<dbReference type="InterPro" id="IPR008969">
    <property type="entry name" value="CarboxyPept-like_regulatory"/>
</dbReference>
<keyword evidence="2" id="KW-0121">Carboxypeptidase</keyword>
<dbReference type="Proteomes" id="UP000638732">
    <property type="component" value="Unassembled WGS sequence"/>
</dbReference>
<dbReference type="GO" id="GO:0004180">
    <property type="term" value="F:carboxypeptidase activity"/>
    <property type="evidence" value="ECO:0007669"/>
    <property type="project" value="UniProtKB-KW"/>
</dbReference>
<organism evidence="2 3">
    <name type="scientific">Mucilaginibacter agri</name>
    <dbReference type="NCBI Taxonomy" id="2695265"/>
    <lineage>
        <taxon>Bacteria</taxon>
        <taxon>Pseudomonadati</taxon>
        <taxon>Bacteroidota</taxon>
        <taxon>Sphingobacteriia</taxon>
        <taxon>Sphingobacteriales</taxon>
        <taxon>Sphingobacteriaceae</taxon>
        <taxon>Mucilaginibacter</taxon>
    </lineage>
</organism>
<reference evidence="2" key="2">
    <citation type="submission" date="2020-10" db="EMBL/GenBank/DDBJ databases">
        <title>Mucilaginibacter sp. nov., isolated from soil.</title>
        <authorList>
            <person name="Jeon C.O."/>
        </authorList>
    </citation>
    <scope>NUCLEOTIDE SEQUENCE</scope>
    <source>
        <strain evidence="2">R11</strain>
    </source>
</reference>
<sequence length="825" mass="94506">MTKKSLLSILLFLFTCSAVWAQQVTISGNIKDDTGKPIPFASILIRNTTRGTSANSEGQYSLKLAPGKYELIYKAIGFQQQDRELDLQQNLTVNVELNTAAYQLKDVIIRPGGEDPAYAIIRKAIRKRKTYLSEVNAYTTDVYLKGLQKLLGAPKKFLGRDINQIGREIGLDSNRRGIVYLSESQSKLSFQKPDQVHEEMISSKVSGSNRAFSFNRASDVKVNLYENFQYWDQLSNRPLISPIADNALNFYNYKWLGTIEENGETINKIQLIPKHSFEPVFSGLIYIIEDSWRIHSFDMEITKSANLNIVDTLKVKEQYMPVGKKAWMPASVKFEFTGGLFGFRFGGYFIAVYSNYDLDPKFNNKEFAEVLRVPQGVNKKDSLYWQQQRPVPLTNEETVDYQKKAVLAAKRESKPYLDSLDRVYNKVTPGKLLFTGINHRNRFDKEYLYLNPILPSLLYNTVEGVAINYGASFVKQIDSVNNKYLRLGANARYGFSDKIFSLNGYGTIPVNSFTLGFSGGTGIYDLNNTEPISAFHNTYNTLLRRRNLQKLYEKQFGEVSLSRRIVGGWKASVSTEYANRKWLPNSSDFSFFYKDKAFTSNNPLTPDVDQPLFPENQSLTVNISTSYDFSNKYVTYPTGRYYLPSKYPKLEVNYTKGIKNVFGSDVDYDLLSVNLSKEDLNMGKFGKSAFYVGAGKFLNANKLYYPDYAQFYGNDGFAYRIAPNRFLLLNMYNYSTSDEYLEAHYEHNFSGYILNNIPLIRKLKLQEIVNLNYLTTPVIKNYYEAAFGVQYLNFRLMYAMSFKDERRLNSGLRLGIILPQRPGVR</sequence>
<comment type="caution">
    <text evidence="2">The sequence shown here is derived from an EMBL/GenBank/DDBJ whole genome shotgun (WGS) entry which is preliminary data.</text>
</comment>
<evidence type="ECO:0000256" key="1">
    <source>
        <dbReference type="SAM" id="SignalP"/>
    </source>
</evidence>
<dbReference type="InterPro" id="IPR043741">
    <property type="entry name" value="DUF5686"/>
</dbReference>
<dbReference type="AlphaFoldDB" id="A0A966DTJ7"/>
<dbReference type="Pfam" id="PF13715">
    <property type="entry name" value="CarbopepD_reg_2"/>
    <property type="match status" value="1"/>
</dbReference>
<keyword evidence="1" id="KW-0732">Signal</keyword>
<feature type="signal peptide" evidence="1">
    <location>
        <begin position="1"/>
        <end position="21"/>
    </location>
</feature>